<keyword evidence="4" id="KW-1185">Reference proteome</keyword>
<dbReference type="RefSeq" id="XP_002847204.1">
    <property type="nucleotide sequence ID" value="XM_002847158.1"/>
</dbReference>
<dbReference type="GO" id="GO:0005524">
    <property type="term" value="F:ATP binding"/>
    <property type="evidence" value="ECO:0007669"/>
    <property type="project" value="InterPro"/>
</dbReference>
<proteinExistence type="predicted"/>
<dbReference type="GeneID" id="9223810"/>
<reference evidence="4" key="1">
    <citation type="journal article" date="2012" name="MBio">
        <title>Comparative genome analysis of Trichophyton rubrum and related dermatophytes reveals candidate genes involved in infection.</title>
        <authorList>
            <person name="Martinez D.A."/>
            <person name="Oliver B.G."/>
            <person name="Graeser Y."/>
            <person name="Goldberg J.M."/>
            <person name="Li W."/>
            <person name="Martinez-Rossi N.M."/>
            <person name="Monod M."/>
            <person name="Shelest E."/>
            <person name="Barton R.C."/>
            <person name="Birch E."/>
            <person name="Brakhage A.A."/>
            <person name="Chen Z."/>
            <person name="Gurr S.J."/>
            <person name="Heiman D."/>
            <person name="Heitman J."/>
            <person name="Kosti I."/>
            <person name="Rossi A."/>
            <person name="Saif S."/>
            <person name="Samalova M."/>
            <person name="Saunders C.W."/>
            <person name="Shea T."/>
            <person name="Summerbell R.C."/>
            <person name="Xu J."/>
            <person name="Young S."/>
            <person name="Zeng Q."/>
            <person name="Birren B.W."/>
            <person name="Cuomo C.A."/>
            <person name="White T.C."/>
        </authorList>
    </citation>
    <scope>NUCLEOTIDE SEQUENCE [LARGE SCALE GENOMIC DNA]</scope>
    <source>
        <strain evidence="4">ATCC MYA-4605 / CBS 113480</strain>
    </source>
</reference>
<feature type="transmembrane region" description="Helical" evidence="1">
    <location>
        <begin position="13"/>
        <end position="35"/>
    </location>
</feature>
<organism evidence="3 4">
    <name type="scientific">Arthroderma otae (strain ATCC MYA-4605 / CBS 113480)</name>
    <name type="common">Microsporum canis</name>
    <dbReference type="NCBI Taxonomy" id="554155"/>
    <lineage>
        <taxon>Eukaryota</taxon>
        <taxon>Fungi</taxon>
        <taxon>Dikarya</taxon>
        <taxon>Ascomycota</taxon>
        <taxon>Pezizomycotina</taxon>
        <taxon>Eurotiomycetes</taxon>
        <taxon>Eurotiomycetidae</taxon>
        <taxon>Onygenales</taxon>
        <taxon>Arthrodermataceae</taxon>
        <taxon>Microsporum</taxon>
    </lineage>
</organism>
<dbReference type="InterPro" id="IPR011009">
    <property type="entry name" value="Kinase-like_dom_sf"/>
</dbReference>
<dbReference type="InterPro" id="IPR000719">
    <property type="entry name" value="Prot_kinase_dom"/>
</dbReference>
<name>C5FQG9_ARTOC</name>
<feature type="domain" description="Protein kinase" evidence="2">
    <location>
        <begin position="41"/>
        <end position="381"/>
    </location>
</feature>
<gene>
    <name evidence="3" type="ORF">MCYG_04941</name>
</gene>
<dbReference type="EMBL" id="DS995704">
    <property type="protein sequence ID" value="EEQ32122.1"/>
    <property type="molecule type" value="Genomic_DNA"/>
</dbReference>
<dbReference type="VEuPathDB" id="FungiDB:MCYG_04941"/>
<sequence length="411" mass="46129">MMEIPPQELAVPFFLRVNIMLGACLMLDACVHIYLHVTKPKRRSSRTARQKFSYAIFTEELSFVLPLFCGLARIRNGTLSPYALLGMAIESDRNGITGGSSPPTNAGSVNPLNRRILMSFPGSTIYRAGGHSTLLSISDDIRLEVSYKPEGEHARHEEAIFKQLESMPCQFIAHSLPYNGTLHERLNPNKKPRPILQWMQQLSEAIACLEAIGHAHGDINSGNIMFTENYHLKLIDIDHALKLGDNLEVGDYPYFRPGNAESGSTFGITSTDTEQFALGSIFWYMVQGTELWMGLYGLDLVDRLITRTYPEMDLEDLVNQIISGCWKGKFKSISLQRKTAVCESHSLICDAMSDILYDLDVRRPLRRSHGRSKALYQRTMLLLIPTHVGRVVCVQRLTPSRDLCQATLGPV</sequence>
<evidence type="ECO:0000259" key="2">
    <source>
        <dbReference type="PROSITE" id="PS50011"/>
    </source>
</evidence>
<keyword evidence="1" id="KW-0472">Membrane</keyword>
<feature type="transmembrane region" description="Helical" evidence="1">
    <location>
        <begin position="56"/>
        <end position="74"/>
    </location>
</feature>
<accession>C5FQG9</accession>
<dbReference type="PROSITE" id="PS50011">
    <property type="entry name" value="PROTEIN_KINASE_DOM"/>
    <property type="match status" value="1"/>
</dbReference>
<dbReference type="HOGENOM" id="CLU_668976_0_0_1"/>
<evidence type="ECO:0000313" key="4">
    <source>
        <dbReference type="Proteomes" id="UP000002035"/>
    </source>
</evidence>
<keyword evidence="1" id="KW-1133">Transmembrane helix</keyword>
<dbReference type="AlphaFoldDB" id="C5FQG9"/>
<evidence type="ECO:0000313" key="3">
    <source>
        <dbReference type="EMBL" id="EEQ32122.1"/>
    </source>
</evidence>
<dbReference type="Gene3D" id="1.10.510.10">
    <property type="entry name" value="Transferase(Phosphotransferase) domain 1"/>
    <property type="match status" value="1"/>
</dbReference>
<evidence type="ECO:0000256" key="1">
    <source>
        <dbReference type="SAM" id="Phobius"/>
    </source>
</evidence>
<dbReference type="Proteomes" id="UP000002035">
    <property type="component" value="Unassembled WGS sequence"/>
</dbReference>
<dbReference type="SUPFAM" id="SSF56112">
    <property type="entry name" value="Protein kinase-like (PK-like)"/>
    <property type="match status" value="1"/>
</dbReference>
<dbReference type="eggNOG" id="ENOG502SHNN">
    <property type="taxonomic scope" value="Eukaryota"/>
</dbReference>
<dbReference type="OrthoDB" id="4173877at2759"/>
<dbReference type="STRING" id="554155.C5FQG9"/>
<dbReference type="GO" id="GO:0004672">
    <property type="term" value="F:protein kinase activity"/>
    <property type="evidence" value="ECO:0007669"/>
    <property type="project" value="InterPro"/>
</dbReference>
<keyword evidence="1" id="KW-0812">Transmembrane</keyword>
<protein>
    <recommendedName>
        <fullName evidence="2">Protein kinase domain-containing protein</fullName>
    </recommendedName>
</protein>